<dbReference type="SUPFAM" id="SSF103473">
    <property type="entry name" value="MFS general substrate transporter"/>
    <property type="match status" value="1"/>
</dbReference>
<dbReference type="PANTHER" id="PTHR33876">
    <property type="entry name" value="UNNAMED PRODUCT"/>
    <property type="match status" value="1"/>
</dbReference>
<reference evidence="3" key="1">
    <citation type="submission" date="2023-04" db="EMBL/GenBank/DDBJ databases">
        <title>Phytophthora lilii NBRC 32176.</title>
        <authorList>
            <person name="Ichikawa N."/>
            <person name="Sato H."/>
            <person name="Tonouchi N."/>
        </authorList>
    </citation>
    <scope>NUCLEOTIDE SEQUENCE</scope>
    <source>
        <strain evidence="3">NBRC 32176</strain>
    </source>
</reference>
<feature type="transmembrane region" description="Helical" evidence="2">
    <location>
        <begin position="97"/>
        <end position="114"/>
    </location>
</feature>
<proteinExistence type="predicted"/>
<gene>
    <name evidence="3" type="ORF">Plil01_000659000</name>
</gene>
<dbReference type="AlphaFoldDB" id="A0A9W6WU74"/>
<feature type="transmembrane region" description="Helical" evidence="2">
    <location>
        <begin position="20"/>
        <end position="40"/>
    </location>
</feature>
<evidence type="ECO:0000313" key="3">
    <source>
        <dbReference type="EMBL" id="GMF17841.1"/>
    </source>
</evidence>
<accession>A0A9W6WU74</accession>
<keyword evidence="2" id="KW-0812">Transmembrane</keyword>
<sequence length="345" mass="36742">MAAVLLTAPRLLSEENSSLVYASIGKIIGTGLMLGVVHVLTGPDHLSALAAMSNGGSWRAFALGMRWGCGHSIGLLIMTAIFFAAGQTIDLDATGEYLNYVVGVFMIALGIWTGKSVYRKYHRKLAEEKAGAIVDEDLETRSRVGAGGLNSGTSTPTVVSLNPEQKKLRSANISTVEETPAVSSPTGSFTLMIRDDNETARAADARTPTSMPQPRMDEEPEEPKTFKQKYCSNFRFENPLMQKVVAVCVGIVHGIAGPGGILGVLPAVVLNNWGKSTAYLGSFCGASILTMGVFAALYGEITRRLGGNTPVMDFRVGMCSSAFSFIVGCLWIILQSFGVLDDIFG</sequence>
<feature type="transmembrane region" description="Helical" evidence="2">
    <location>
        <begin position="244"/>
        <end position="265"/>
    </location>
</feature>
<evidence type="ECO:0000256" key="2">
    <source>
        <dbReference type="SAM" id="Phobius"/>
    </source>
</evidence>
<organism evidence="3 4">
    <name type="scientific">Phytophthora lilii</name>
    <dbReference type="NCBI Taxonomy" id="2077276"/>
    <lineage>
        <taxon>Eukaryota</taxon>
        <taxon>Sar</taxon>
        <taxon>Stramenopiles</taxon>
        <taxon>Oomycota</taxon>
        <taxon>Peronosporomycetes</taxon>
        <taxon>Peronosporales</taxon>
        <taxon>Peronosporaceae</taxon>
        <taxon>Phytophthora</taxon>
    </lineage>
</organism>
<feature type="region of interest" description="Disordered" evidence="1">
    <location>
        <begin position="199"/>
        <end position="223"/>
    </location>
</feature>
<feature type="transmembrane region" description="Helical" evidence="2">
    <location>
        <begin position="319"/>
        <end position="340"/>
    </location>
</feature>
<evidence type="ECO:0000313" key="4">
    <source>
        <dbReference type="Proteomes" id="UP001165083"/>
    </source>
</evidence>
<dbReference type="OrthoDB" id="669460at2759"/>
<name>A0A9W6WU74_9STRA</name>
<keyword evidence="4" id="KW-1185">Reference proteome</keyword>
<dbReference type="InterPro" id="IPR036259">
    <property type="entry name" value="MFS_trans_sf"/>
</dbReference>
<feature type="transmembrane region" description="Helical" evidence="2">
    <location>
        <begin position="61"/>
        <end position="85"/>
    </location>
</feature>
<dbReference type="InterPro" id="IPR052776">
    <property type="entry name" value="Chloro_ReproSupport/MetalTrans"/>
</dbReference>
<comment type="caution">
    <text evidence="3">The sequence shown here is derived from an EMBL/GenBank/DDBJ whole genome shotgun (WGS) entry which is preliminary data.</text>
</comment>
<evidence type="ECO:0000256" key="1">
    <source>
        <dbReference type="SAM" id="MobiDB-lite"/>
    </source>
</evidence>
<keyword evidence="2" id="KW-1133">Transmembrane helix</keyword>
<dbReference type="EMBL" id="BSXW01000298">
    <property type="protein sequence ID" value="GMF17841.1"/>
    <property type="molecule type" value="Genomic_DNA"/>
</dbReference>
<feature type="transmembrane region" description="Helical" evidence="2">
    <location>
        <begin position="277"/>
        <end position="298"/>
    </location>
</feature>
<keyword evidence="2" id="KW-0472">Membrane</keyword>
<protein>
    <submittedName>
        <fullName evidence="3">Unnamed protein product</fullName>
    </submittedName>
</protein>
<dbReference type="Proteomes" id="UP001165083">
    <property type="component" value="Unassembled WGS sequence"/>
</dbReference>
<dbReference type="PANTHER" id="PTHR33876:SF4">
    <property type="entry name" value="CHLOROPLAST PROTEIN FOR GROWTH AND FERTILITY 2"/>
    <property type="match status" value="1"/>
</dbReference>